<gene>
    <name evidence="3" type="ORF">RFI_33764</name>
</gene>
<keyword evidence="1" id="KW-0175">Coiled coil</keyword>
<evidence type="ECO:0000256" key="1">
    <source>
        <dbReference type="SAM" id="Coils"/>
    </source>
</evidence>
<keyword evidence="2" id="KW-0812">Transmembrane</keyword>
<feature type="transmembrane region" description="Helical" evidence="2">
    <location>
        <begin position="113"/>
        <end position="131"/>
    </location>
</feature>
<sequence>MSLFLKELNSSCFRHGTNEVLQIDAIVTFILEVANIELSPQIMFICLRGTSNEIFKLYSRSVPTLIQVQTNALTNALIRFCSLFCCVAALATLKDASKEQLLQQLSQSQQVHFLFSTSYHYYYYYLLLLFYKKYNKQITKTSIMSLKKEQEQWKNEIMKQNEEVKQSKTQKKVQLF</sequence>
<dbReference type="Proteomes" id="UP000023152">
    <property type="component" value="Unassembled WGS sequence"/>
</dbReference>
<reference evidence="3 4" key="1">
    <citation type="journal article" date="2013" name="Curr. Biol.">
        <title>The Genome of the Foraminiferan Reticulomyxa filosa.</title>
        <authorList>
            <person name="Glockner G."/>
            <person name="Hulsmann N."/>
            <person name="Schleicher M."/>
            <person name="Noegel A.A."/>
            <person name="Eichinger L."/>
            <person name="Gallinger C."/>
            <person name="Pawlowski J."/>
            <person name="Sierra R."/>
            <person name="Euteneuer U."/>
            <person name="Pillet L."/>
            <person name="Moustafa A."/>
            <person name="Platzer M."/>
            <person name="Groth M."/>
            <person name="Szafranski K."/>
            <person name="Schliwa M."/>
        </authorList>
    </citation>
    <scope>NUCLEOTIDE SEQUENCE [LARGE SCALE GENOMIC DNA]</scope>
</reference>
<evidence type="ECO:0000256" key="2">
    <source>
        <dbReference type="SAM" id="Phobius"/>
    </source>
</evidence>
<protein>
    <submittedName>
        <fullName evidence="3">Uncharacterized protein</fullName>
    </submittedName>
</protein>
<keyword evidence="4" id="KW-1185">Reference proteome</keyword>
<keyword evidence="2" id="KW-1133">Transmembrane helix</keyword>
<feature type="transmembrane region" description="Helical" evidence="2">
    <location>
        <begin position="76"/>
        <end position="93"/>
    </location>
</feature>
<dbReference type="EMBL" id="ASPP01032783">
    <property type="protein sequence ID" value="ETO03640.1"/>
    <property type="molecule type" value="Genomic_DNA"/>
</dbReference>
<accession>X6LSB3</accession>
<evidence type="ECO:0000313" key="3">
    <source>
        <dbReference type="EMBL" id="ETO03640.1"/>
    </source>
</evidence>
<comment type="caution">
    <text evidence="3">The sequence shown here is derived from an EMBL/GenBank/DDBJ whole genome shotgun (WGS) entry which is preliminary data.</text>
</comment>
<keyword evidence="2" id="KW-0472">Membrane</keyword>
<evidence type="ECO:0000313" key="4">
    <source>
        <dbReference type="Proteomes" id="UP000023152"/>
    </source>
</evidence>
<name>X6LSB3_RETFI</name>
<proteinExistence type="predicted"/>
<dbReference type="AlphaFoldDB" id="X6LSB3"/>
<feature type="coiled-coil region" evidence="1">
    <location>
        <begin position="143"/>
        <end position="170"/>
    </location>
</feature>
<organism evidence="3 4">
    <name type="scientific">Reticulomyxa filosa</name>
    <dbReference type="NCBI Taxonomy" id="46433"/>
    <lineage>
        <taxon>Eukaryota</taxon>
        <taxon>Sar</taxon>
        <taxon>Rhizaria</taxon>
        <taxon>Retaria</taxon>
        <taxon>Foraminifera</taxon>
        <taxon>Monothalamids</taxon>
        <taxon>Reticulomyxidae</taxon>
        <taxon>Reticulomyxa</taxon>
    </lineage>
</organism>